<dbReference type="EMBL" id="JARAWC010000061">
    <property type="protein sequence ID" value="MDX2966524.1"/>
    <property type="molecule type" value="Genomic_DNA"/>
</dbReference>
<evidence type="ECO:0000313" key="9">
    <source>
        <dbReference type="EMBL" id="MDX3021940.1"/>
    </source>
</evidence>
<evidence type="ECO:0000313" key="10">
    <source>
        <dbReference type="Proteomes" id="UP001272987"/>
    </source>
</evidence>
<comment type="subcellular location">
    <subcellularLocation>
        <location evidence="1">Cell membrane</location>
        <topology evidence="1">Multi-pass membrane protein</topology>
    </subcellularLocation>
</comment>
<dbReference type="InterPro" id="IPR011701">
    <property type="entry name" value="MFS"/>
</dbReference>
<evidence type="ECO:0000256" key="1">
    <source>
        <dbReference type="ARBA" id="ARBA00004651"/>
    </source>
</evidence>
<dbReference type="Gene3D" id="1.20.1250.20">
    <property type="entry name" value="MFS general substrate transporter like domains"/>
    <property type="match status" value="1"/>
</dbReference>
<dbReference type="PANTHER" id="PTHR23517:SF2">
    <property type="entry name" value="MULTIDRUG RESISTANCE PROTEIN MDTH"/>
    <property type="match status" value="1"/>
</dbReference>
<proteinExistence type="predicted"/>
<sequence length="412" mass="41652">MSDTVLRTRWATGLVPEPGDARRFAFLVLVQASGTGFFLTASTVFFTRVLGFGAGQVALGLSAAGLCGFLGTVPAGRLADRIGPKRPLLTMYGLLAVLFALYAAVDDYVSFVAVACLISLCETAGSPLRGALTHALFGGERATKVRAQTRGLFNLGLAAGAAVAAPALAVGGRRAFYVVTLANAVAQLSCVLIGRGFPPTPPTRRAGTAASSGAALRDGRFLLVTFSSGVLELYQPVLTVGLPLWIVTSTSAPAAVNAALSVTNTVLVVLFQVAVSRGSDTLPGAARAQLRAGVLLALACPVLALSAFGPAPVATAVLLAGVAVLGFGELAQSAGSWGISFGLPPADRMGEYQGVFGLGRGVQQFLGPALVTSLTVGLGTAGWLVLAAVFLAAGLASKVLVDGAVRLEGDVA</sequence>
<gene>
    <name evidence="8" type="ORF">PV399_43515</name>
    <name evidence="9" type="ORF">PV666_29215</name>
</gene>
<evidence type="ECO:0000313" key="11">
    <source>
        <dbReference type="Proteomes" id="UP001282288"/>
    </source>
</evidence>
<feature type="transmembrane region" description="Helical" evidence="7">
    <location>
        <begin position="88"/>
        <end position="105"/>
    </location>
</feature>
<dbReference type="Proteomes" id="UP001282288">
    <property type="component" value="Unassembled WGS sequence"/>
</dbReference>
<dbReference type="SUPFAM" id="SSF103473">
    <property type="entry name" value="MFS general substrate transporter"/>
    <property type="match status" value="1"/>
</dbReference>
<feature type="transmembrane region" description="Helical" evidence="7">
    <location>
        <begin position="152"/>
        <end position="169"/>
    </location>
</feature>
<dbReference type="InterPro" id="IPR036259">
    <property type="entry name" value="MFS_trans_sf"/>
</dbReference>
<dbReference type="GO" id="GO:0022857">
    <property type="term" value="F:transmembrane transporter activity"/>
    <property type="evidence" value="ECO:0007669"/>
    <property type="project" value="InterPro"/>
</dbReference>
<reference evidence="8 10" key="1">
    <citation type="journal article" date="2023" name="Microb. Genom.">
        <title>Mesoterricola silvestris gen. nov., sp. nov., Mesoterricola sediminis sp. nov., Geothrix oryzae sp. nov., Geothrix edaphica sp. nov., Geothrix rubra sp. nov., and Geothrix limicola sp. nov., six novel members of Acidobacteriota isolated from soils.</title>
        <authorList>
            <person name="Weisberg A.J."/>
            <person name="Pearce E."/>
            <person name="Kramer C.G."/>
            <person name="Chang J.H."/>
            <person name="Clarke C.R."/>
        </authorList>
    </citation>
    <scope>NUCLEOTIDE SEQUENCE</scope>
    <source>
        <strain evidence="9 10">NB05-1H</strain>
        <strain evidence="8">NRRL_B-16521</strain>
    </source>
</reference>
<protein>
    <submittedName>
        <fullName evidence="8">MFS transporter</fullName>
    </submittedName>
</protein>
<feature type="transmembrane region" description="Helical" evidence="7">
    <location>
        <begin position="175"/>
        <end position="194"/>
    </location>
</feature>
<feature type="transmembrane region" description="Helical" evidence="7">
    <location>
        <begin position="294"/>
        <end position="327"/>
    </location>
</feature>
<dbReference type="Pfam" id="PF07690">
    <property type="entry name" value="MFS_1"/>
    <property type="match status" value="1"/>
</dbReference>
<keyword evidence="2" id="KW-0813">Transport</keyword>
<comment type="caution">
    <text evidence="8">The sequence shown here is derived from an EMBL/GenBank/DDBJ whole genome shotgun (WGS) entry which is preliminary data.</text>
</comment>
<evidence type="ECO:0000256" key="7">
    <source>
        <dbReference type="SAM" id="Phobius"/>
    </source>
</evidence>
<keyword evidence="10" id="KW-1185">Reference proteome</keyword>
<feature type="transmembrane region" description="Helical" evidence="7">
    <location>
        <begin position="52"/>
        <end position="76"/>
    </location>
</feature>
<dbReference type="InterPro" id="IPR050171">
    <property type="entry name" value="MFS_Transporters"/>
</dbReference>
<evidence type="ECO:0000256" key="5">
    <source>
        <dbReference type="ARBA" id="ARBA00022989"/>
    </source>
</evidence>
<dbReference type="RefSeq" id="WP_010360322.1">
    <property type="nucleotide sequence ID" value="NZ_BCMK01000001.1"/>
</dbReference>
<dbReference type="PANTHER" id="PTHR23517">
    <property type="entry name" value="RESISTANCE PROTEIN MDTM, PUTATIVE-RELATED-RELATED"/>
    <property type="match status" value="1"/>
</dbReference>
<keyword evidence="6 7" id="KW-0472">Membrane</keyword>
<accession>A0AAP6BKL9</accession>
<evidence type="ECO:0000313" key="8">
    <source>
        <dbReference type="EMBL" id="MDX2966524.1"/>
    </source>
</evidence>
<feature type="transmembrane region" description="Helical" evidence="7">
    <location>
        <begin position="374"/>
        <end position="396"/>
    </location>
</feature>
<keyword evidence="3" id="KW-1003">Cell membrane</keyword>
<evidence type="ECO:0000256" key="4">
    <source>
        <dbReference type="ARBA" id="ARBA00022692"/>
    </source>
</evidence>
<evidence type="ECO:0000256" key="3">
    <source>
        <dbReference type="ARBA" id="ARBA00022475"/>
    </source>
</evidence>
<dbReference type="GO" id="GO:0005886">
    <property type="term" value="C:plasma membrane"/>
    <property type="evidence" value="ECO:0007669"/>
    <property type="project" value="UniProtKB-SubCell"/>
</dbReference>
<evidence type="ECO:0000256" key="2">
    <source>
        <dbReference type="ARBA" id="ARBA00022448"/>
    </source>
</evidence>
<name>A0AAP6BKL9_9ACTN</name>
<keyword evidence="5 7" id="KW-1133">Transmembrane helix</keyword>
<dbReference type="GeneID" id="69813867"/>
<feature type="transmembrane region" description="Helical" evidence="7">
    <location>
        <begin position="24"/>
        <end position="46"/>
    </location>
</feature>
<keyword evidence="4 7" id="KW-0812">Transmembrane</keyword>
<dbReference type="AlphaFoldDB" id="A0AAP6BKL9"/>
<evidence type="ECO:0000256" key="6">
    <source>
        <dbReference type="ARBA" id="ARBA00023136"/>
    </source>
</evidence>
<organism evidence="8 11">
    <name type="scientific">Streptomyces acidiscabies</name>
    <dbReference type="NCBI Taxonomy" id="42234"/>
    <lineage>
        <taxon>Bacteria</taxon>
        <taxon>Bacillati</taxon>
        <taxon>Actinomycetota</taxon>
        <taxon>Actinomycetes</taxon>
        <taxon>Kitasatosporales</taxon>
        <taxon>Streptomycetaceae</taxon>
        <taxon>Streptomyces</taxon>
    </lineage>
</organism>
<dbReference type="Proteomes" id="UP001272987">
    <property type="component" value="Unassembled WGS sequence"/>
</dbReference>
<dbReference type="EMBL" id="JARAWP010000018">
    <property type="protein sequence ID" value="MDX3021940.1"/>
    <property type="molecule type" value="Genomic_DNA"/>
</dbReference>